<accession>A0A0K8MC73</accession>
<evidence type="ECO:0000256" key="2">
    <source>
        <dbReference type="ARBA" id="ARBA00004377"/>
    </source>
</evidence>
<dbReference type="EMBL" id="BBVC01000019">
    <property type="protein sequence ID" value="GAO97818.1"/>
    <property type="molecule type" value="Genomic_DNA"/>
</dbReference>
<dbReference type="InterPro" id="IPR007078">
    <property type="entry name" value="Haem_export_protD_CcmD"/>
</dbReference>
<keyword evidence="11 12" id="KW-0472">Membrane</keyword>
<evidence type="ECO:0000313" key="14">
    <source>
        <dbReference type="Proteomes" id="UP000036771"/>
    </source>
</evidence>
<name>A0A0K8MC73_9PROT</name>
<evidence type="ECO:0000256" key="3">
    <source>
        <dbReference type="ARBA" id="ARBA00008741"/>
    </source>
</evidence>
<evidence type="ECO:0000256" key="8">
    <source>
        <dbReference type="ARBA" id="ARBA00022692"/>
    </source>
</evidence>
<evidence type="ECO:0000256" key="7">
    <source>
        <dbReference type="ARBA" id="ARBA00022519"/>
    </source>
</evidence>
<keyword evidence="14" id="KW-1185">Reference proteome</keyword>
<evidence type="ECO:0000256" key="1">
    <source>
        <dbReference type="ARBA" id="ARBA00002442"/>
    </source>
</evidence>
<dbReference type="GO" id="GO:0005886">
    <property type="term" value="C:plasma membrane"/>
    <property type="evidence" value="ECO:0007669"/>
    <property type="project" value="UniProtKB-SubCell"/>
</dbReference>
<dbReference type="Pfam" id="PF04995">
    <property type="entry name" value="CcmD"/>
    <property type="match status" value="1"/>
</dbReference>
<dbReference type="Proteomes" id="UP000036771">
    <property type="component" value="Unassembled WGS sequence"/>
</dbReference>
<evidence type="ECO:0000256" key="9">
    <source>
        <dbReference type="ARBA" id="ARBA00022748"/>
    </source>
</evidence>
<keyword evidence="10 12" id="KW-1133">Transmembrane helix</keyword>
<keyword evidence="5 12" id="KW-0813">Transport</keyword>
<dbReference type="GO" id="GO:0017004">
    <property type="term" value="P:cytochrome complex assembly"/>
    <property type="evidence" value="ECO:0007669"/>
    <property type="project" value="UniProtKB-KW"/>
</dbReference>
<protein>
    <recommendedName>
        <fullName evidence="4 12">Heme exporter protein D</fullName>
    </recommendedName>
</protein>
<comment type="caution">
    <text evidence="13">The sequence shown here is derived from an EMBL/GenBank/DDBJ whole genome shotgun (WGS) entry which is preliminary data.</text>
</comment>
<evidence type="ECO:0000256" key="10">
    <source>
        <dbReference type="ARBA" id="ARBA00022989"/>
    </source>
</evidence>
<keyword evidence="7 12" id="KW-0997">Cell inner membrane</keyword>
<dbReference type="STRING" id="1629334.Cva_00458"/>
<proteinExistence type="inferred from homology"/>
<sequence length="45" mass="5350">MTSETYEFYIIGAYGVAGFIFLGIFFYSWAQLRLARRKYKQLTTK</sequence>
<comment type="subcellular location">
    <subcellularLocation>
        <location evidence="2 12">Cell inner membrane</location>
        <topology evidence="2 12">Single-pass membrane protein</topology>
    </subcellularLocation>
</comment>
<evidence type="ECO:0000256" key="5">
    <source>
        <dbReference type="ARBA" id="ARBA00022448"/>
    </source>
</evidence>
<evidence type="ECO:0000256" key="4">
    <source>
        <dbReference type="ARBA" id="ARBA00016461"/>
    </source>
</evidence>
<evidence type="ECO:0000256" key="6">
    <source>
        <dbReference type="ARBA" id="ARBA00022475"/>
    </source>
</evidence>
<organism evidence="13 14">
    <name type="scientific">Caedimonas varicaedens</name>
    <dbReference type="NCBI Taxonomy" id="1629334"/>
    <lineage>
        <taxon>Bacteria</taxon>
        <taxon>Pseudomonadati</taxon>
        <taxon>Pseudomonadota</taxon>
        <taxon>Alphaproteobacteria</taxon>
        <taxon>Holosporales</taxon>
        <taxon>Caedimonadaceae</taxon>
        <taxon>Caedimonas</taxon>
    </lineage>
</organism>
<evidence type="ECO:0000313" key="13">
    <source>
        <dbReference type="EMBL" id="GAO97818.1"/>
    </source>
</evidence>
<keyword evidence="6 12" id="KW-1003">Cell membrane</keyword>
<feature type="transmembrane region" description="Helical" evidence="12">
    <location>
        <begin position="6"/>
        <end position="30"/>
    </location>
</feature>
<dbReference type="AlphaFoldDB" id="A0A0K8MC73"/>
<keyword evidence="9 12" id="KW-0201">Cytochrome c-type biogenesis</keyword>
<keyword evidence="8 12" id="KW-0812">Transmembrane</keyword>
<comment type="function">
    <text evidence="1 12">Required for the export of heme to the periplasm for the biogenesis of c-type cytochromes.</text>
</comment>
<gene>
    <name evidence="13" type="ORF">Cva_00458</name>
</gene>
<evidence type="ECO:0000256" key="11">
    <source>
        <dbReference type="ARBA" id="ARBA00023136"/>
    </source>
</evidence>
<reference evidence="13 14" key="1">
    <citation type="submission" date="2015-03" db="EMBL/GenBank/DDBJ databases">
        <title>Caedibacter varicaedens, whole genome shotgun sequence.</title>
        <authorList>
            <person name="Suzuki H."/>
            <person name="Dapper A.L."/>
            <person name="Gibson A.K."/>
            <person name="Jackson C."/>
            <person name="Lee H."/>
            <person name="Pejaver V.R."/>
            <person name="Doak T."/>
            <person name="Lynch M."/>
        </authorList>
    </citation>
    <scope>NUCLEOTIDE SEQUENCE [LARGE SCALE GENOMIC DNA]</scope>
</reference>
<comment type="similarity">
    <text evidence="3 12">Belongs to the CcmD/CycX/HelD family.</text>
</comment>
<dbReference type="GO" id="GO:0015886">
    <property type="term" value="P:heme transport"/>
    <property type="evidence" value="ECO:0007669"/>
    <property type="project" value="InterPro"/>
</dbReference>
<evidence type="ECO:0000256" key="12">
    <source>
        <dbReference type="RuleBase" id="RU363101"/>
    </source>
</evidence>